<evidence type="ECO:0000313" key="1">
    <source>
        <dbReference type="EMBL" id="KAK3319319.1"/>
    </source>
</evidence>
<comment type="caution">
    <text evidence="1">The sequence shown here is derived from an EMBL/GenBank/DDBJ whole genome shotgun (WGS) entry which is preliminary data.</text>
</comment>
<proteinExistence type="predicted"/>
<keyword evidence="2" id="KW-1185">Reference proteome</keyword>
<dbReference type="AlphaFoldDB" id="A0AAE0I6P9"/>
<evidence type="ECO:0000313" key="2">
    <source>
        <dbReference type="Proteomes" id="UP001283341"/>
    </source>
</evidence>
<organism evidence="1 2">
    <name type="scientific">Apodospora peruviana</name>
    <dbReference type="NCBI Taxonomy" id="516989"/>
    <lineage>
        <taxon>Eukaryota</taxon>
        <taxon>Fungi</taxon>
        <taxon>Dikarya</taxon>
        <taxon>Ascomycota</taxon>
        <taxon>Pezizomycotina</taxon>
        <taxon>Sordariomycetes</taxon>
        <taxon>Sordariomycetidae</taxon>
        <taxon>Sordariales</taxon>
        <taxon>Lasiosphaeriaceae</taxon>
        <taxon>Apodospora</taxon>
    </lineage>
</organism>
<dbReference type="Proteomes" id="UP001283341">
    <property type="component" value="Unassembled WGS sequence"/>
</dbReference>
<gene>
    <name evidence="1" type="ORF">B0H66DRAFT_266403</name>
</gene>
<reference evidence="1" key="2">
    <citation type="submission" date="2023-06" db="EMBL/GenBank/DDBJ databases">
        <authorList>
            <consortium name="Lawrence Berkeley National Laboratory"/>
            <person name="Haridas S."/>
            <person name="Hensen N."/>
            <person name="Bonometti L."/>
            <person name="Westerberg I."/>
            <person name="Brannstrom I.O."/>
            <person name="Guillou S."/>
            <person name="Cros-Aarteil S."/>
            <person name="Calhoun S."/>
            <person name="Kuo A."/>
            <person name="Mondo S."/>
            <person name="Pangilinan J."/>
            <person name="Riley R."/>
            <person name="Labutti K."/>
            <person name="Andreopoulos B."/>
            <person name="Lipzen A."/>
            <person name="Chen C."/>
            <person name="Yanf M."/>
            <person name="Daum C."/>
            <person name="Ng V."/>
            <person name="Clum A."/>
            <person name="Steindorff A."/>
            <person name="Ohm R."/>
            <person name="Martin F."/>
            <person name="Silar P."/>
            <person name="Natvig D."/>
            <person name="Lalanne C."/>
            <person name="Gautier V."/>
            <person name="Ament-Velasquez S.L."/>
            <person name="Kruys A."/>
            <person name="Hutchinson M.I."/>
            <person name="Powell A.J."/>
            <person name="Barry K."/>
            <person name="Miller A.N."/>
            <person name="Grigoriev I.V."/>
            <person name="Debuchy R."/>
            <person name="Gladieux P."/>
            <person name="Thoren M.H."/>
            <person name="Johannesson H."/>
        </authorList>
    </citation>
    <scope>NUCLEOTIDE SEQUENCE</scope>
    <source>
        <strain evidence="1">CBS 118394</strain>
    </source>
</reference>
<protein>
    <submittedName>
        <fullName evidence="1">Uncharacterized protein</fullName>
    </submittedName>
</protein>
<sequence length="218" mass="25186">MGDQISTRLRLVRRTRTGVFKERPKCQEKESSDQDNRLLQRDHQVQPAPGSAWAIPETTPSWLAPVQSDAVDANVCKNPYGGIVLRKREPKIQLAQLPISASLKIERKELVLIVRVHGWKWSGSRTRKRRYEHAGSYFMMFGPHISGVPWPSFCESKTPNFHARRWEWVMVWLNGSLTRLCYRDPHAHRFVVCQAICNRLASPSEEARGSRSLEREKT</sequence>
<name>A0AAE0I6P9_9PEZI</name>
<dbReference type="EMBL" id="JAUEDM010000004">
    <property type="protein sequence ID" value="KAK3319319.1"/>
    <property type="molecule type" value="Genomic_DNA"/>
</dbReference>
<accession>A0AAE0I6P9</accession>
<reference evidence="1" key="1">
    <citation type="journal article" date="2023" name="Mol. Phylogenet. Evol.">
        <title>Genome-scale phylogeny and comparative genomics of the fungal order Sordariales.</title>
        <authorList>
            <person name="Hensen N."/>
            <person name="Bonometti L."/>
            <person name="Westerberg I."/>
            <person name="Brannstrom I.O."/>
            <person name="Guillou S."/>
            <person name="Cros-Aarteil S."/>
            <person name="Calhoun S."/>
            <person name="Haridas S."/>
            <person name="Kuo A."/>
            <person name="Mondo S."/>
            <person name="Pangilinan J."/>
            <person name="Riley R."/>
            <person name="LaButti K."/>
            <person name="Andreopoulos B."/>
            <person name="Lipzen A."/>
            <person name="Chen C."/>
            <person name="Yan M."/>
            <person name="Daum C."/>
            <person name="Ng V."/>
            <person name="Clum A."/>
            <person name="Steindorff A."/>
            <person name="Ohm R.A."/>
            <person name="Martin F."/>
            <person name="Silar P."/>
            <person name="Natvig D.O."/>
            <person name="Lalanne C."/>
            <person name="Gautier V."/>
            <person name="Ament-Velasquez S.L."/>
            <person name="Kruys A."/>
            <person name="Hutchinson M.I."/>
            <person name="Powell A.J."/>
            <person name="Barry K."/>
            <person name="Miller A.N."/>
            <person name="Grigoriev I.V."/>
            <person name="Debuchy R."/>
            <person name="Gladieux P."/>
            <person name="Hiltunen Thoren M."/>
            <person name="Johannesson H."/>
        </authorList>
    </citation>
    <scope>NUCLEOTIDE SEQUENCE</scope>
    <source>
        <strain evidence="1">CBS 118394</strain>
    </source>
</reference>